<evidence type="ECO:0000259" key="11">
    <source>
        <dbReference type="PROSITE" id="PS50109"/>
    </source>
</evidence>
<dbReference type="Proteomes" id="UP000070620">
    <property type="component" value="Unassembled WGS sequence"/>
</dbReference>
<proteinExistence type="predicted"/>
<dbReference type="CDD" id="cd00082">
    <property type="entry name" value="HisKA"/>
    <property type="match status" value="1"/>
</dbReference>
<dbReference type="SMART" id="SM00387">
    <property type="entry name" value="HATPase_c"/>
    <property type="match status" value="1"/>
</dbReference>
<evidence type="ECO:0000256" key="6">
    <source>
        <dbReference type="ARBA" id="ARBA00022777"/>
    </source>
</evidence>
<dbReference type="SUPFAM" id="SSF55874">
    <property type="entry name" value="ATPase domain of HSP90 chaperone/DNA topoisomerase II/histidine kinase"/>
    <property type="match status" value="1"/>
</dbReference>
<dbReference type="OrthoDB" id="9813151at2"/>
<feature type="transmembrane region" description="Helical" evidence="10">
    <location>
        <begin position="6"/>
        <end position="23"/>
    </location>
</feature>
<evidence type="ECO:0000256" key="10">
    <source>
        <dbReference type="SAM" id="Phobius"/>
    </source>
</evidence>
<reference evidence="12 13" key="1">
    <citation type="submission" date="2016-01" db="EMBL/GenBank/DDBJ databases">
        <title>Whole genome sequence and analysis of Micromonospora rosaria DSM 803, which can produce antibacterial substance rosamicin.</title>
        <authorList>
            <person name="Yang H."/>
            <person name="He X."/>
            <person name="Zhu D."/>
        </authorList>
    </citation>
    <scope>NUCLEOTIDE SEQUENCE [LARGE SCALE GENOMIC DNA]</scope>
    <source>
        <strain evidence="12 13">DSM 803</strain>
    </source>
</reference>
<dbReference type="SUPFAM" id="SSF47384">
    <property type="entry name" value="Homodimeric domain of signal transducing histidine kinase"/>
    <property type="match status" value="1"/>
</dbReference>
<dbReference type="AlphaFoldDB" id="A0A136PQ88"/>
<evidence type="ECO:0000256" key="9">
    <source>
        <dbReference type="SAM" id="MobiDB-lite"/>
    </source>
</evidence>
<dbReference type="InterPro" id="IPR003661">
    <property type="entry name" value="HisK_dim/P_dom"/>
</dbReference>
<dbReference type="Gene3D" id="1.10.287.130">
    <property type="match status" value="1"/>
</dbReference>
<dbReference type="SMART" id="SM00388">
    <property type="entry name" value="HisKA"/>
    <property type="match status" value="1"/>
</dbReference>
<evidence type="ECO:0000256" key="8">
    <source>
        <dbReference type="ARBA" id="ARBA00039401"/>
    </source>
</evidence>
<evidence type="ECO:0000313" key="13">
    <source>
        <dbReference type="Proteomes" id="UP000070620"/>
    </source>
</evidence>
<keyword evidence="6 12" id="KW-0418">Kinase</keyword>
<evidence type="ECO:0000313" key="12">
    <source>
        <dbReference type="EMBL" id="KXK60602.1"/>
    </source>
</evidence>
<dbReference type="GO" id="GO:0016036">
    <property type="term" value="P:cellular response to phosphate starvation"/>
    <property type="evidence" value="ECO:0007669"/>
    <property type="project" value="TreeGrafter"/>
</dbReference>
<keyword evidence="10" id="KW-0812">Transmembrane</keyword>
<accession>A0A136PQ88</accession>
<keyword evidence="13" id="KW-1185">Reference proteome</keyword>
<dbReference type="InterPro" id="IPR036890">
    <property type="entry name" value="HATPase_C_sf"/>
</dbReference>
<dbReference type="InterPro" id="IPR005467">
    <property type="entry name" value="His_kinase_dom"/>
</dbReference>
<organism evidence="12 13">
    <name type="scientific">Micromonospora rosaria</name>
    <dbReference type="NCBI Taxonomy" id="47874"/>
    <lineage>
        <taxon>Bacteria</taxon>
        <taxon>Bacillati</taxon>
        <taxon>Actinomycetota</taxon>
        <taxon>Actinomycetes</taxon>
        <taxon>Micromonosporales</taxon>
        <taxon>Micromonosporaceae</taxon>
        <taxon>Micromonospora</taxon>
    </lineage>
</organism>
<dbReference type="InterPro" id="IPR050351">
    <property type="entry name" value="BphY/WalK/GraS-like"/>
</dbReference>
<dbReference type="PANTHER" id="PTHR45453:SF1">
    <property type="entry name" value="PHOSPHATE REGULON SENSOR PROTEIN PHOR"/>
    <property type="match status" value="1"/>
</dbReference>
<comment type="subcellular location">
    <subcellularLocation>
        <location evidence="2">Cell membrane</location>
    </subcellularLocation>
</comment>
<sequence length="441" mass="46141">MEWAVPFAVAAGLMVGLAAGFLLPRMVSALRRRSASGGAGGPGPTVRSASGGSIFGRGRPAIADDQQAEVPGLGRKTIDSLRAGVVVLGPDDVPVLVNPAARAMGLLRTGPRPGSIAAHPLIRTLAGQVRRTGVRREIELDLPRGRDNAGPDPLGVHLRAMGIGGGFIAVEAADVTESHRLARVRRDFVANVSHELKTPIGALQLLAEALLDATEPAGEGSPDLSEDLVAARRFAERIQHESTRLGRLVQELLELTRLQGAEPQPAPEPVTVDWVLAEVLDRTRTSATARRADVQVVAETGLTVYGSDAQLATAVANLVENAINYSAEDTVVRVDARADGDDVRISVTDQGIGIAPTDVDRIFERFYRADQARSRSTGGTGLGLAIVKHIASNHGGRVEVSSTLGGGSTFTLRLPARPPEDLAVTLSSAGIEPGPVEVSQA</sequence>
<keyword evidence="7" id="KW-0902">Two-component regulatory system</keyword>
<evidence type="ECO:0000256" key="2">
    <source>
        <dbReference type="ARBA" id="ARBA00004236"/>
    </source>
</evidence>
<dbReference type="PRINTS" id="PR00344">
    <property type="entry name" value="BCTRLSENSOR"/>
</dbReference>
<dbReference type="FunFam" id="3.30.565.10:FF:000006">
    <property type="entry name" value="Sensor histidine kinase WalK"/>
    <property type="match status" value="1"/>
</dbReference>
<protein>
    <recommendedName>
        <fullName evidence="8">Sensor-like histidine kinase SenX3</fullName>
        <ecNumber evidence="3">2.7.13.3</ecNumber>
    </recommendedName>
</protein>
<feature type="region of interest" description="Disordered" evidence="9">
    <location>
        <begin position="33"/>
        <end position="61"/>
    </location>
</feature>
<feature type="domain" description="Histidine kinase" evidence="11">
    <location>
        <begin position="191"/>
        <end position="418"/>
    </location>
</feature>
<gene>
    <name evidence="12" type="ORF">AWW66_18065</name>
</gene>
<dbReference type="EMBL" id="LRQV01000065">
    <property type="protein sequence ID" value="KXK60602.1"/>
    <property type="molecule type" value="Genomic_DNA"/>
</dbReference>
<keyword evidence="10" id="KW-0472">Membrane</keyword>
<dbReference type="Gene3D" id="3.30.565.10">
    <property type="entry name" value="Histidine kinase-like ATPase, C-terminal domain"/>
    <property type="match status" value="1"/>
</dbReference>
<dbReference type="GO" id="GO:0004721">
    <property type="term" value="F:phosphoprotein phosphatase activity"/>
    <property type="evidence" value="ECO:0007669"/>
    <property type="project" value="TreeGrafter"/>
</dbReference>
<dbReference type="PANTHER" id="PTHR45453">
    <property type="entry name" value="PHOSPHATE REGULON SENSOR PROTEIN PHOR"/>
    <property type="match status" value="1"/>
</dbReference>
<dbReference type="InterPro" id="IPR004358">
    <property type="entry name" value="Sig_transdc_His_kin-like_C"/>
</dbReference>
<evidence type="ECO:0000256" key="3">
    <source>
        <dbReference type="ARBA" id="ARBA00012438"/>
    </source>
</evidence>
<dbReference type="GO" id="GO:0005886">
    <property type="term" value="C:plasma membrane"/>
    <property type="evidence" value="ECO:0007669"/>
    <property type="project" value="UniProtKB-SubCell"/>
</dbReference>
<evidence type="ECO:0000256" key="4">
    <source>
        <dbReference type="ARBA" id="ARBA00022553"/>
    </source>
</evidence>
<dbReference type="Pfam" id="PF00512">
    <property type="entry name" value="HisKA"/>
    <property type="match status" value="1"/>
</dbReference>
<dbReference type="InterPro" id="IPR003594">
    <property type="entry name" value="HATPase_dom"/>
</dbReference>
<evidence type="ECO:0000256" key="5">
    <source>
        <dbReference type="ARBA" id="ARBA00022679"/>
    </source>
</evidence>
<name>A0A136PQ88_9ACTN</name>
<dbReference type="RefSeq" id="WP_067367598.1">
    <property type="nucleotide sequence ID" value="NZ_JBIUBN010000001.1"/>
</dbReference>
<comment type="caution">
    <text evidence="12">The sequence shown here is derived from an EMBL/GenBank/DDBJ whole genome shotgun (WGS) entry which is preliminary data.</text>
</comment>
<dbReference type="EC" id="2.7.13.3" evidence="3"/>
<dbReference type="Pfam" id="PF02518">
    <property type="entry name" value="HATPase_c"/>
    <property type="match status" value="1"/>
</dbReference>
<dbReference type="GO" id="GO:0000155">
    <property type="term" value="F:phosphorelay sensor kinase activity"/>
    <property type="evidence" value="ECO:0007669"/>
    <property type="project" value="InterPro"/>
</dbReference>
<dbReference type="CDD" id="cd00075">
    <property type="entry name" value="HATPase"/>
    <property type="match status" value="1"/>
</dbReference>
<dbReference type="PROSITE" id="PS50109">
    <property type="entry name" value="HIS_KIN"/>
    <property type="match status" value="1"/>
</dbReference>
<dbReference type="InterPro" id="IPR036097">
    <property type="entry name" value="HisK_dim/P_sf"/>
</dbReference>
<keyword evidence="4" id="KW-0597">Phosphoprotein</keyword>
<evidence type="ECO:0000256" key="7">
    <source>
        <dbReference type="ARBA" id="ARBA00023012"/>
    </source>
</evidence>
<comment type="catalytic activity">
    <reaction evidence="1">
        <text>ATP + protein L-histidine = ADP + protein N-phospho-L-histidine.</text>
        <dbReference type="EC" id="2.7.13.3"/>
    </reaction>
</comment>
<keyword evidence="10" id="KW-1133">Transmembrane helix</keyword>
<evidence type="ECO:0000256" key="1">
    <source>
        <dbReference type="ARBA" id="ARBA00000085"/>
    </source>
</evidence>
<keyword evidence="5" id="KW-0808">Transferase</keyword>